<dbReference type="EMBL" id="CADCTL010000230">
    <property type="protein sequence ID" value="CAA9272576.1"/>
    <property type="molecule type" value="Genomic_DNA"/>
</dbReference>
<evidence type="ECO:0000256" key="1">
    <source>
        <dbReference type="SAM" id="MobiDB-lite"/>
    </source>
</evidence>
<feature type="non-terminal residue" evidence="2">
    <location>
        <position position="463"/>
    </location>
</feature>
<feature type="compositionally biased region" description="Gly residues" evidence="1">
    <location>
        <begin position="375"/>
        <end position="385"/>
    </location>
</feature>
<keyword evidence="2" id="KW-0378">Hydrolase</keyword>
<feature type="region of interest" description="Disordered" evidence="1">
    <location>
        <begin position="166"/>
        <end position="409"/>
    </location>
</feature>
<feature type="compositionally biased region" description="Low complexity" evidence="1">
    <location>
        <begin position="386"/>
        <end position="399"/>
    </location>
</feature>
<gene>
    <name evidence="2" type="ORF">AVDCRST_MAG04-3182</name>
</gene>
<feature type="compositionally biased region" description="Basic and acidic residues" evidence="1">
    <location>
        <begin position="184"/>
        <end position="201"/>
    </location>
</feature>
<dbReference type="AlphaFoldDB" id="A0A6J4JBZ5"/>
<organism evidence="2">
    <name type="scientific">uncultured Acetobacteraceae bacterium</name>
    <dbReference type="NCBI Taxonomy" id="169975"/>
    <lineage>
        <taxon>Bacteria</taxon>
        <taxon>Pseudomonadati</taxon>
        <taxon>Pseudomonadota</taxon>
        <taxon>Alphaproteobacteria</taxon>
        <taxon>Acetobacterales</taxon>
        <taxon>Acetobacteraceae</taxon>
        <taxon>environmental samples</taxon>
    </lineage>
</organism>
<evidence type="ECO:0000313" key="2">
    <source>
        <dbReference type="EMBL" id="CAA9272576.1"/>
    </source>
</evidence>
<accession>A0A6J4JBZ5</accession>
<feature type="non-terminal residue" evidence="2">
    <location>
        <position position="1"/>
    </location>
</feature>
<feature type="region of interest" description="Disordered" evidence="1">
    <location>
        <begin position="1"/>
        <end position="27"/>
    </location>
</feature>
<feature type="region of interest" description="Disordered" evidence="1">
    <location>
        <begin position="421"/>
        <end position="463"/>
    </location>
</feature>
<feature type="compositionally biased region" description="Basic residues" evidence="1">
    <location>
        <begin position="335"/>
        <end position="349"/>
    </location>
</feature>
<feature type="compositionally biased region" description="Gly residues" evidence="1">
    <location>
        <begin position="453"/>
        <end position="463"/>
    </location>
</feature>
<feature type="compositionally biased region" description="Basic residues" evidence="1">
    <location>
        <begin position="431"/>
        <end position="442"/>
    </location>
</feature>
<dbReference type="EC" id="3.2.1.21" evidence="2"/>
<name>A0A6J4JBZ5_9PROT</name>
<feature type="compositionally biased region" description="Low complexity" evidence="1">
    <location>
        <begin position="299"/>
        <end position="314"/>
    </location>
</feature>
<protein>
    <submittedName>
        <fullName evidence="2">GH1 / GH5_19</fullName>
        <ecNumber evidence="2">3.2.1.21</ecNumber>
    </submittedName>
</protein>
<sequence>VDPPRPDGRPSGRRRRAFRRPRHSGRRIPAGLHLGLRRRFRADRGRCGVARALDLGRFRGASGCHQGRVEPFGGHGFRAALRRGPRPRRRARRGQRLPLQLRLAARAARGRRRAERRRARLLRPVAGRDAGARPGALAHALPLGPAERPPGPWRLAGARHRAALRRLRGAGRPPLRRPVAPRAGPERGGDPRDGGAREGLARARPRLARGVLRRGAPPQPRPGLGHAGVARGGAGDRARQRHVAAAGAARQARRGRGGRTPRCAVQPAVPRPALPRRPLPRDPGGGTGALAARGRRGAGRPAARPVGGELLRPGLRCRRRTLRRGAGRQPVPAARHPHGVHGGARKPRHAAAPPARRVRQPAGLDHGERRLLRGSGAGRGGGHPGPGAARLPARPPAGRVPRRRRGLRPSRLLLLDADGQLGVGQGLHPAVRPRRRGPRHGSARAEGEPGCFRGVGEGQSGGV</sequence>
<feature type="compositionally biased region" description="Low complexity" evidence="1">
    <location>
        <begin position="170"/>
        <end position="183"/>
    </location>
</feature>
<dbReference type="GO" id="GO:0008422">
    <property type="term" value="F:beta-glucosidase activity"/>
    <property type="evidence" value="ECO:0007669"/>
    <property type="project" value="UniProtKB-EC"/>
</dbReference>
<feature type="compositionally biased region" description="Basic residues" evidence="1">
    <location>
        <begin position="315"/>
        <end position="326"/>
    </location>
</feature>
<keyword evidence="2" id="KW-0326">Glycosidase</keyword>
<feature type="compositionally biased region" description="Basic residues" evidence="1">
    <location>
        <begin position="11"/>
        <end position="26"/>
    </location>
</feature>
<proteinExistence type="predicted"/>
<feature type="compositionally biased region" description="Basic and acidic residues" evidence="1">
    <location>
        <begin position="1"/>
        <end position="10"/>
    </location>
</feature>
<reference evidence="2" key="1">
    <citation type="submission" date="2020-02" db="EMBL/GenBank/DDBJ databases">
        <authorList>
            <person name="Meier V. D."/>
        </authorList>
    </citation>
    <scope>NUCLEOTIDE SEQUENCE</scope>
    <source>
        <strain evidence="2">AVDCRST_MAG04</strain>
    </source>
</reference>